<sequence length="166" mass="17695">MSLRTIGGAVLSSLGPSLAAQAGGAWSSISFRPIPSLLQTMVPAGYTALQEERLAMVDLGTPKPESLKNGFHREPRRHSDRSSRTSISLSDAGDGRYAETDPMLPDGRLSGEEADEEEESEEEGQQQATRNMPKESPLAMALQILVPFLLAGFGTVSAGVVLDIVQ</sequence>
<dbReference type="Proteomes" id="UP001529510">
    <property type="component" value="Unassembled WGS sequence"/>
</dbReference>
<feature type="non-terminal residue" evidence="3">
    <location>
        <position position="166"/>
    </location>
</feature>
<dbReference type="PANTHER" id="PTHR16228:SF25">
    <property type="entry name" value="SOLUTE CARRIER FAMILY 41 MEMBER 2"/>
    <property type="match status" value="1"/>
</dbReference>
<protein>
    <recommendedName>
        <fullName evidence="1">Solute carrier family 41 member</fullName>
    </recommendedName>
</protein>
<accession>A0ABD0RCP0</accession>
<name>A0ABD0RCP0_CIRMR</name>
<evidence type="ECO:0000313" key="4">
    <source>
        <dbReference type="Proteomes" id="UP001529510"/>
    </source>
</evidence>
<comment type="function">
    <text evidence="1">Acts as a magnesium transporter.</text>
</comment>
<comment type="subcellular location">
    <subcellularLocation>
        <location evidence="1">Membrane</location>
        <topology evidence="1">Multi-pass membrane protein</topology>
    </subcellularLocation>
</comment>
<dbReference type="InterPro" id="IPR045349">
    <property type="entry name" value="SLC41A1-3"/>
</dbReference>
<keyword evidence="1" id="KW-0460">Magnesium</keyword>
<organism evidence="3 4">
    <name type="scientific">Cirrhinus mrigala</name>
    <name type="common">Mrigala</name>
    <dbReference type="NCBI Taxonomy" id="683832"/>
    <lineage>
        <taxon>Eukaryota</taxon>
        <taxon>Metazoa</taxon>
        <taxon>Chordata</taxon>
        <taxon>Craniata</taxon>
        <taxon>Vertebrata</taxon>
        <taxon>Euteleostomi</taxon>
        <taxon>Actinopterygii</taxon>
        <taxon>Neopterygii</taxon>
        <taxon>Teleostei</taxon>
        <taxon>Ostariophysi</taxon>
        <taxon>Cypriniformes</taxon>
        <taxon>Cyprinidae</taxon>
        <taxon>Labeoninae</taxon>
        <taxon>Labeonini</taxon>
        <taxon>Cirrhinus</taxon>
    </lineage>
</organism>
<dbReference type="GO" id="GO:0030001">
    <property type="term" value="P:metal ion transport"/>
    <property type="evidence" value="ECO:0007669"/>
    <property type="project" value="UniProtKB-UniRule"/>
</dbReference>
<reference evidence="3 4" key="1">
    <citation type="submission" date="2024-05" db="EMBL/GenBank/DDBJ databases">
        <title>Genome sequencing and assembly of Indian major carp, Cirrhinus mrigala (Hamilton, 1822).</title>
        <authorList>
            <person name="Mohindra V."/>
            <person name="Chowdhury L.M."/>
            <person name="Lal K."/>
            <person name="Jena J.K."/>
        </authorList>
    </citation>
    <scope>NUCLEOTIDE SEQUENCE [LARGE SCALE GENOMIC DNA]</scope>
    <source>
        <strain evidence="3">CM1030</strain>
        <tissue evidence="3">Blood</tissue>
    </source>
</reference>
<keyword evidence="1" id="KW-0472">Membrane</keyword>
<evidence type="ECO:0000256" key="2">
    <source>
        <dbReference type="SAM" id="MobiDB-lite"/>
    </source>
</evidence>
<keyword evidence="1" id="KW-0813">Transport</keyword>
<dbReference type="EMBL" id="JAMKFB020000004">
    <property type="protein sequence ID" value="KAL0196290.1"/>
    <property type="molecule type" value="Genomic_DNA"/>
</dbReference>
<keyword evidence="1" id="KW-0812">Transmembrane</keyword>
<dbReference type="GO" id="GO:0016020">
    <property type="term" value="C:membrane"/>
    <property type="evidence" value="ECO:0007669"/>
    <property type="project" value="UniProtKB-SubCell"/>
</dbReference>
<keyword evidence="1" id="KW-0406">Ion transport</keyword>
<dbReference type="GO" id="GO:0008324">
    <property type="term" value="F:monoatomic cation transmembrane transporter activity"/>
    <property type="evidence" value="ECO:0007669"/>
    <property type="project" value="UniProtKB-UniRule"/>
</dbReference>
<gene>
    <name evidence="3" type="ORF">M9458_009862</name>
</gene>
<feature type="compositionally biased region" description="Acidic residues" evidence="2">
    <location>
        <begin position="112"/>
        <end position="124"/>
    </location>
</feature>
<keyword evidence="4" id="KW-1185">Reference proteome</keyword>
<keyword evidence="1" id="KW-1133">Transmembrane helix</keyword>
<feature type="transmembrane region" description="Helical" evidence="1">
    <location>
        <begin position="140"/>
        <end position="165"/>
    </location>
</feature>
<comment type="caution">
    <text evidence="3">The sequence shown here is derived from an EMBL/GenBank/DDBJ whole genome shotgun (WGS) entry which is preliminary data.</text>
</comment>
<evidence type="ECO:0000313" key="3">
    <source>
        <dbReference type="EMBL" id="KAL0196290.1"/>
    </source>
</evidence>
<comment type="caution">
    <text evidence="1">Lacks conserved residue(s) required for the propagation of feature annotation.</text>
</comment>
<proteinExistence type="inferred from homology"/>
<evidence type="ECO:0000256" key="1">
    <source>
        <dbReference type="RuleBase" id="RU369007"/>
    </source>
</evidence>
<dbReference type="AlphaFoldDB" id="A0ABD0RCP0"/>
<dbReference type="PANTHER" id="PTHR16228">
    <property type="entry name" value="DIVALENT CATION TRANSPORTER SOLUTE CARRIER FAMILY 41"/>
    <property type="match status" value="1"/>
</dbReference>
<comment type="similarity">
    <text evidence="1">Belongs to the SLC41A transporter family.</text>
</comment>
<feature type="region of interest" description="Disordered" evidence="2">
    <location>
        <begin position="61"/>
        <end position="134"/>
    </location>
</feature>
<dbReference type="GO" id="GO:0022890">
    <property type="term" value="F:inorganic cation transmembrane transporter activity"/>
    <property type="evidence" value="ECO:0007669"/>
    <property type="project" value="UniProtKB-UniRule"/>
</dbReference>